<evidence type="ECO:0000256" key="6">
    <source>
        <dbReference type="ARBA" id="ARBA00023136"/>
    </source>
</evidence>
<dbReference type="PANTHER" id="PTHR23517:SF13">
    <property type="entry name" value="MAJOR FACILITATOR SUPERFAMILY MFS_1"/>
    <property type="match status" value="1"/>
</dbReference>
<dbReference type="Proteomes" id="UP000002007">
    <property type="component" value="Chromosome"/>
</dbReference>
<feature type="transmembrane region" description="Helical" evidence="8">
    <location>
        <begin position="299"/>
        <end position="319"/>
    </location>
</feature>
<feature type="transmembrane region" description="Helical" evidence="8">
    <location>
        <begin position="120"/>
        <end position="142"/>
    </location>
</feature>
<feature type="transmembrane region" description="Helical" evidence="8">
    <location>
        <begin position="28"/>
        <end position="54"/>
    </location>
</feature>
<feature type="region of interest" description="Disordered" evidence="7">
    <location>
        <begin position="1"/>
        <end position="20"/>
    </location>
</feature>
<evidence type="ECO:0000313" key="11">
    <source>
        <dbReference type="Proteomes" id="UP000002007"/>
    </source>
</evidence>
<dbReference type="Gene3D" id="1.20.1250.20">
    <property type="entry name" value="MFS general substrate transporter like domains"/>
    <property type="match status" value="1"/>
</dbReference>
<dbReference type="PROSITE" id="PS50850">
    <property type="entry name" value="MFS"/>
    <property type="match status" value="1"/>
</dbReference>
<evidence type="ECO:0000256" key="8">
    <source>
        <dbReference type="SAM" id="Phobius"/>
    </source>
</evidence>
<dbReference type="RefSeq" id="WP_012243676.1">
    <property type="nucleotide sequence ID" value="NC_010168.1"/>
</dbReference>
<dbReference type="GO" id="GO:0005886">
    <property type="term" value="C:plasma membrane"/>
    <property type="evidence" value="ECO:0007669"/>
    <property type="project" value="UniProtKB-SubCell"/>
</dbReference>
<evidence type="ECO:0000256" key="5">
    <source>
        <dbReference type="ARBA" id="ARBA00022989"/>
    </source>
</evidence>
<dbReference type="GO" id="GO:0022857">
    <property type="term" value="F:transmembrane transporter activity"/>
    <property type="evidence" value="ECO:0007669"/>
    <property type="project" value="InterPro"/>
</dbReference>
<feature type="transmembrane region" description="Helical" evidence="8">
    <location>
        <begin position="357"/>
        <end position="383"/>
    </location>
</feature>
<evidence type="ECO:0000256" key="7">
    <source>
        <dbReference type="SAM" id="MobiDB-lite"/>
    </source>
</evidence>
<evidence type="ECO:0000256" key="4">
    <source>
        <dbReference type="ARBA" id="ARBA00022692"/>
    </source>
</evidence>
<evidence type="ECO:0000256" key="3">
    <source>
        <dbReference type="ARBA" id="ARBA00022475"/>
    </source>
</evidence>
<keyword evidence="6 8" id="KW-0472">Membrane</keyword>
<accession>A9WLU2</accession>
<feature type="transmembrane region" description="Helical" evidence="8">
    <location>
        <begin position="234"/>
        <end position="258"/>
    </location>
</feature>
<dbReference type="EMBL" id="CP000910">
    <property type="protein sequence ID" value="ABY21968.1"/>
    <property type="molecule type" value="Genomic_DNA"/>
</dbReference>
<organism evidence="10 11">
    <name type="scientific">Renibacterium salmoninarum (strain ATCC 33209 / DSM 20767 / JCM 11484 / NBRC 15589 / NCIMB 2235)</name>
    <dbReference type="NCBI Taxonomy" id="288705"/>
    <lineage>
        <taxon>Bacteria</taxon>
        <taxon>Bacillati</taxon>
        <taxon>Actinomycetota</taxon>
        <taxon>Actinomycetes</taxon>
        <taxon>Micrococcales</taxon>
        <taxon>Micrococcaceae</taxon>
        <taxon>Renibacterium</taxon>
    </lineage>
</organism>
<dbReference type="HOGENOM" id="CLU_038683_1_1_11"/>
<evidence type="ECO:0000313" key="10">
    <source>
        <dbReference type="EMBL" id="ABY21968.1"/>
    </source>
</evidence>
<dbReference type="STRING" id="288705.RSal33209_0212"/>
<feature type="transmembrane region" description="Helical" evidence="8">
    <location>
        <begin position="189"/>
        <end position="213"/>
    </location>
</feature>
<feature type="transmembrane region" description="Helical" evidence="8">
    <location>
        <begin position="95"/>
        <end position="114"/>
    </location>
</feature>
<dbReference type="AlphaFoldDB" id="A9WLU2"/>
<keyword evidence="2" id="KW-0813">Transport</keyword>
<evidence type="ECO:0000256" key="1">
    <source>
        <dbReference type="ARBA" id="ARBA00004651"/>
    </source>
</evidence>
<dbReference type="PANTHER" id="PTHR23517">
    <property type="entry name" value="RESISTANCE PROTEIN MDTM, PUTATIVE-RELATED-RELATED"/>
    <property type="match status" value="1"/>
</dbReference>
<comment type="subcellular location">
    <subcellularLocation>
        <location evidence="1">Cell membrane</location>
        <topology evidence="1">Multi-pass membrane protein</topology>
    </subcellularLocation>
</comment>
<keyword evidence="4 8" id="KW-0812">Transmembrane</keyword>
<dbReference type="SUPFAM" id="SSF103473">
    <property type="entry name" value="MFS general substrate transporter"/>
    <property type="match status" value="1"/>
</dbReference>
<reference evidence="11" key="1">
    <citation type="journal article" date="2008" name="J. Bacteriol.">
        <title>Genome sequence of the fish pathogen Renibacterium salmoninarum suggests reductive evolution away from an environmental Arthrobacter ancestor.</title>
        <authorList>
            <person name="Wiens G.D."/>
            <person name="Rockey D.D."/>
            <person name="Wu Z."/>
            <person name="Chang J."/>
            <person name="Levy R."/>
            <person name="Crane S."/>
            <person name="Chen D.S."/>
            <person name="Capri G.R."/>
            <person name="Burnett J.R."/>
            <person name="Sudheesh P.S."/>
            <person name="Schipma M.J."/>
            <person name="Burd H."/>
            <person name="Bhattacharyya A."/>
            <person name="Rhodes L.D."/>
            <person name="Kaul R."/>
            <person name="Strom M.S."/>
        </authorList>
    </citation>
    <scope>NUCLEOTIDE SEQUENCE [LARGE SCALE GENOMIC DNA]</scope>
    <source>
        <strain evidence="11">ATCC 33209 / DSM 20767 / JCM 11484 / NBRC 15589 / NCIMB 2235</strain>
    </source>
</reference>
<gene>
    <name evidence="10" type="ordered locus">RSal33209_0212</name>
</gene>
<feature type="domain" description="Major facilitator superfamily (MFS) profile" evidence="9">
    <location>
        <begin position="22"/>
        <end position="414"/>
    </location>
</feature>
<feature type="transmembrane region" description="Helical" evidence="8">
    <location>
        <begin position="389"/>
        <end position="409"/>
    </location>
</feature>
<keyword evidence="11" id="KW-1185">Reference proteome</keyword>
<dbReference type="eggNOG" id="COG2814">
    <property type="taxonomic scope" value="Bacteria"/>
</dbReference>
<feature type="transmembrane region" description="Helical" evidence="8">
    <location>
        <begin position="325"/>
        <end position="345"/>
    </location>
</feature>
<keyword evidence="5 8" id="KW-1133">Transmembrane helix</keyword>
<dbReference type="InterPro" id="IPR011701">
    <property type="entry name" value="MFS"/>
</dbReference>
<feature type="compositionally biased region" description="Polar residues" evidence="7">
    <location>
        <begin position="1"/>
        <end position="17"/>
    </location>
</feature>
<feature type="transmembrane region" description="Helical" evidence="8">
    <location>
        <begin position="270"/>
        <end position="287"/>
    </location>
</feature>
<dbReference type="InterPro" id="IPR036259">
    <property type="entry name" value="MFS_trans_sf"/>
</dbReference>
<feature type="transmembrane region" description="Helical" evidence="8">
    <location>
        <begin position="154"/>
        <end position="177"/>
    </location>
</feature>
<dbReference type="InterPro" id="IPR050171">
    <property type="entry name" value="MFS_Transporters"/>
</dbReference>
<proteinExistence type="predicted"/>
<dbReference type="KEGG" id="rsa:RSal33209_0212"/>
<name>A9WLU2_RENSM</name>
<protein>
    <submittedName>
        <fullName evidence="10">Multidrug efflux protein</fullName>
    </submittedName>
</protein>
<sequence length="415" mass="42585">MTNYPATVETEASSPQAARTPGHLPHAIGFWVVAVAYAALSAFGTALTPLWPLYQERDGFGALMVTVAFAALVAGIAAALGAAGHLSDRFGRRRIIVPALIVGIAATFVLIAWPQLPGLLIGRFLTGVAIGLMSATATTYLADLDQQARPHINAPLRPGMVAAGASLGGLALGPIIAGATAEWLPDALLLPYVVFGLILLGILVFVLVTPETVDISDQPEFRVRRVHIQDGKRTIFIGASVLGFTAFGVTGLFSALGSPIIRYDLGIRDVFLGGLGTFAVCAASAAAQFTAGRLRPKTLSGLGLIFYLLGFALTLFAIAHHSLGVFLAAAAVVGAGAGLTFKAGLSQAAMSAVPASRAGVLSIFFIAAFLGMGISAIVLGLMVGALGTFASMLVIACVLTAVLVSGIVLTSRHRS</sequence>
<dbReference type="InterPro" id="IPR020846">
    <property type="entry name" value="MFS_dom"/>
</dbReference>
<dbReference type="Pfam" id="PF07690">
    <property type="entry name" value="MFS_1"/>
    <property type="match status" value="1"/>
</dbReference>
<keyword evidence="3" id="KW-1003">Cell membrane</keyword>
<evidence type="ECO:0000259" key="9">
    <source>
        <dbReference type="PROSITE" id="PS50850"/>
    </source>
</evidence>
<evidence type="ECO:0000256" key="2">
    <source>
        <dbReference type="ARBA" id="ARBA00022448"/>
    </source>
</evidence>
<feature type="transmembrane region" description="Helical" evidence="8">
    <location>
        <begin position="60"/>
        <end position="83"/>
    </location>
</feature>